<comment type="similarity">
    <text evidence="1">Belongs to the glycosyltransferase 2 family.</text>
</comment>
<dbReference type="Proteomes" id="UP000642571">
    <property type="component" value="Unassembled WGS sequence"/>
</dbReference>
<keyword evidence="4" id="KW-0472">Membrane</keyword>
<evidence type="ECO:0000259" key="5">
    <source>
        <dbReference type="Pfam" id="PF00535"/>
    </source>
</evidence>
<feature type="transmembrane region" description="Helical" evidence="4">
    <location>
        <begin position="388"/>
        <end position="412"/>
    </location>
</feature>
<evidence type="ECO:0000259" key="6">
    <source>
        <dbReference type="Pfam" id="PF13632"/>
    </source>
</evidence>
<dbReference type="GO" id="GO:0016740">
    <property type="term" value="F:transferase activity"/>
    <property type="evidence" value="ECO:0007669"/>
    <property type="project" value="UniProtKB-KW"/>
</dbReference>
<dbReference type="PANTHER" id="PTHR43630">
    <property type="entry name" value="POLY-BETA-1,6-N-ACETYL-D-GLUCOSAMINE SYNTHASE"/>
    <property type="match status" value="1"/>
</dbReference>
<keyword evidence="8" id="KW-1185">Reference proteome</keyword>
<dbReference type="CDD" id="cd06423">
    <property type="entry name" value="CESA_like"/>
    <property type="match status" value="1"/>
</dbReference>
<protein>
    <submittedName>
        <fullName evidence="7">Glycosyl transferase</fullName>
    </submittedName>
</protein>
<evidence type="ECO:0000256" key="4">
    <source>
        <dbReference type="SAM" id="Phobius"/>
    </source>
</evidence>
<feature type="domain" description="Glycosyltransferase 2-like" evidence="5">
    <location>
        <begin position="66"/>
        <end position="203"/>
    </location>
</feature>
<proteinExistence type="inferred from homology"/>
<keyword evidence="4" id="KW-0812">Transmembrane</keyword>
<comment type="caution">
    <text evidence="7">The sequence shown here is derived from an EMBL/GenBank/DDBJ whole genome shotgun (WGS) entry which is preliminary data.</text>
</comment>
<dbReference type="Pfam" id="PF13632">
    <property type="entry name" value="Glyco_trans_2_3"/>
    <property type="match status" value="1"/>
</dbReference>
<name>A0ABQ1Q3M7_9BACI</name>
<dbReference type="InterPro" id="IPR029044">
    <property type="entry name" value="Nucleotide-diphossugar_trans"/>
</dbReference>
<gene>
    <name evidence="7" type="ORF">GCM10011389_18460</name>
</gene>
<accession>A0ABQ1Q3M7</accession>
<evidence type="ECO:0000256" key="1">
    <source>
        <dbReference type="ARBA" id="ARBA00006739"/>
    </source>
</evidence>
<sequence>MEIIGAVIHVLFQLFTYLFIAYMIVVIGFYSVMLVISSRQLREQYGLNQKEPYEDYLDNIDAKPVSVIVPAYNEEIGIYNSVRALLSMNYSEYEIIVVNDGSKDQTVDIMIDKFDMKKIPRVVRKQLDTESIRGIYQSSIHSNVFMVDKENGGKADALNAGINVSRYPYVCSLDGDSILERDAFLKVMKPIIESDGEVIAAGGSIRIANGCRIERGEVMEIGLSKSPLVVMQVIEYLRAFLMGRIGLSRHNLLLIISGAFGIFHKESVIRAGGYRRETVGEDMELVVRLHRLMKEEKEKSQIVYLPDPVCWTEAPEDTTMLKRQRSRWHRGLFESLWHHKRMLFNPRYGSIGMISVPYFVFIELIGPVIELLGYILVPIGVLTGLINVQVAILMFLLALLYGSILSMGAVLLEEWSLRRYPKESHIVRLFFYALSETFWYRPLTVFWRMLGLIQVVRKQQGWGEMKRKGISQ</sequence>
<keyword evidence="3 7" id="KW-0808">Transferase</keyword>
<dbReference type="Gene3D" id="3.90.550.10">
    <property type="entry name" value="Spore Coat Polysaccharide Biosynthesis Protein SpsA, Chain A"/>
    <property type="match status" value="1"/>
</dbReference>
<feature type="transmembrane region" description="Helical" evidence="4">
    <location>
        <begin position="14"/>
        <end position="36"/>
    </location>
</feature>
<evidence type="ECO:0000256" key="3">
    <source>
        <dbReference type="ARBA" id="ARBA00022679"/>
    </source>
</evidence>
<dbReference type="PANTHER" id="PTHR43630:SF1">
    <property type="entry name" value="POLY-BETA-1,6-N-ACETYL-D-GLUCOSAMINE SYNTHASE"/>
    <property type="match status" value="1"/>
</dbReference>
<dbReference type="SUPFAM" id="SSF53448">
    <property type="entry name" value="Nucleotide-diphospho-sugar transferases"/>
    <property type="match status" value="1"/>
</dbReference>
<evidence type="ECO:0000256" key="2">
    <source>
        <dbReference type="ARBA" id="ARBA00022676"/>
    </source>
</evidence>
<dbReference type="RefSeq" id="WP_188653011.1">
    <property type="nucleotide sequence ID" value="NZ_BMIN01000006.1"/>
</dbReference>
<keyword evidence="4" id="KW-1133">Transmembrane helix</keyword>
<organism evidence="7 8">
    <name type="scientific">Pontibacillus salipaludis</name>
    <dbReference type="NCBI Taxonomy" id="1697394"/>
    <lineage>
        <taxon>Bacteria</taxon>
        <taxon>Bacillati</taxon>
        <taxon>Bacillota</taxon>
        <taxon>Bacilli</taxon>
        <taxon>Bacillales</taxon>
        <taxon>Bacillaceae</taxon>
        <taxon>Pontibacillus</taxon>
    </lineage>
</organism>
<dbReference type="InterPro" id="IPR001173">
    <property type="entry name" value="Glyco_trans_2-like"/>
</dbReference>
<evidence type="ECO:0000313" key="7">
    <source>
        <dbReference type="EMBL" id="GGD11262.1"/>
    </source>
</evidence>
<reference evidence="8" key="1">
    <citation type="journal article" date="2019" name="Int. J. Syst. Evol. Microbiol.">
        <title>The Global Catalogue of Microorganisms (GCM) 10K type strain sequencing project: providing services to taxonomists for standard genome sequencing and annotation.</title>
        <authorList>
            <consortium name="The Broad Institute Genomics Platform"/>
            <consortium name="The Broad Institute Genome Sequencing Center for Infectious Disease"/>
            <person name="Wu L."/>
            <person name="Ma J."/>
        </authorList>
    </citation>
    <scope>NUCLEOTIDE SEQUENCE [LARGE SCALE GENOMIC DNA]</scope>
    <source>
        <strain evidence="8">CGMCC 1.15353</strain>
    </source>
</reference>
<dbReference type="EMBL" id="BMIN01000006">
    <property type="protein sequence ID" value="GGD11262.1"/>
    <property type="molecule type" value="Genomic_DNA"/>
</dbReference>
<evidence type="ECO:0000313" key="8">
    <source>
        <dbReference type="Proteomes" id="UP000642571"/>
    </source>
</evidence>
<keyword evidence="2" id="KW-0328">Glycosyltransferase</keyword>
<feature type="domain" description="Glycosyltransferase 2-like" evidence="6">
    <location>
        <begin position="253"/>
        <end position="390"/>
    </location>
</feature>
<dbReference type="Pfam" id="PF00535">
    <property type="entry name" value="Glycos_transf_2"/>
    <property type="match status" value="1"/>
</dbReference>
<feature type="transmembrane region" description="Helical" evidence="4">
    <location>
        <begin position="348"/>
        <end position="376"/>
    </location>
</feature>